<dbReference type="EMBL" id="CM042049">
    <property type="protein sequence ID" value="KAI3748643.1"/>
    <property type="molecule type" value="Genomic_DNA"/>
</dbReference>
<organism evidence="1 2">
    <name type="scientific">Arctium lappa</name>
    <name type="common">Greater burdock</name>
    <name type="synonym">Lappa major</name>
    <dbReference type="NCBI Taxonomy" id="4217"/>
    <lineage>
        <taxon>Eukaryota</taxon>
        <taxon>Viridiplantae</taxon>
        <taxon>Streptophyta</taxon>
        <taxon>Embryophyta</taxon>
        <taxon>Tracheophyta</taxon>
        <taxon>Spermatophyta</taxon>
        <taxon>Magnoliopsida</taxon>
        <taxon>eudicotyledons</taxon>
        <taxon>Gunneridae</taxon>
        <taxon>Pentapetalae</taxon>
        <taxon>asterids</taxon>
        <taxon>campanulids</taxon>
        <taxon>Asterales</taxon>
        <taxon>Asteraceae</taxon>
        <taxon>Carduoideae</taxon>
        <taxon>Cardueae</taxon>
        <taxon>Arctiinae</taxon>
        <taxon>Arctium</taxon>
    </lineage>
</organism>
<comment type="caution">
    <text evidence="1">The sequence shown here is derived from an EMBL/GenBank/DDBJ whole genome shotgun (WGS) entry which is preliminary data.</text>
</comment>
<accession>A0ACB9DPL7</accession>
<proteinExistence type="predicted"/>
<evidence type="ECO:0000313" key="1">
    <source>
        <dbReference type="EMBL" id="KAI3748643.1"/>
    </source>
</evidence>
<gene>
    <name evidence="1" type="ORF">L6452_11882</name>
</gene>
<evidence type="ECO:0000313" key="2">
    <source>
        <dbReference type="Proteomes" id="UP001055879"/>
    </source>
</evidence>
<protein>
    <submittedName>
        <fullName evidence="1">Uncharacterized protein</fullName>
    </submittedName>
</protein>
<reference evidence="1 2" key="2">
    <citation type="journal article" date="2022" name="Mol. Ecol. Resour.">
        <title>The genomes of chicory, endive, great burdock and yacon provide insights into Asteraceae paleo-polyploidization history and plant inulin production.</title>
        <authorList>
            <person name="Fan W."/>
            <person name="Wang S."/>
            <person name="Wang H."/>
            <person name="Wang A."/>
            <person name="Jiang F."/>
            <person name="Liu H."/>
            <person name="Zhao H."/>
            <person name="Xu D."/>
            <person name="Zhang Y."/>
        </authorList>
    </citation>
    <scope>NUCLEOTIDE SEQUENCE [LARGE SCALE GENOMIC DNA]</scope>
    <source>
        <strain evidence="2">cv. Niubang</strain>
    </source>
</reference>
<reference evidence="2" key="1">
    <citation type="journal article" date="2022" name="Mol. Ecol. Resour.">
        <title>The genomes of chicory, endive, great burdock and yacon provide insights into Asteraceae palaeo-polyploidization history and plant inulin production.</title>
        <authorList>
            <person name="Fan W."/>
            <person name="Wang S."/>
            <person name="Wang H."/>
            <person name="Wang A."/>
            <person name="Jiang F."/>
            <person name="Liu H."/>
            <person name="Zhao H."/>
            <person name="Xu D."/>
            <person name="Zhang Y."/>
        </authorList>
    </citation>
    <scope>NUCLEOTIDE SEQUENCE [LARGE SCALE GENOMIC DNA]</scope>
    <source>
        <strain evidence="2">cv. Niubang</strain>
    </source>
</reference>
<name>A0ACB9DPL7_ARCLA</name>
<sequence length="204" mass="22782">MQDYIDDSEDTLSLCDLLIEDLEEDQLSSKPNSSSSSSSSSSEQDFLGFFTEEWVRNTNSYENIIFCGKIVSSTRLIAGDKNQETKISQIHPPFRSNSDSFRYMRLKTASKPSTSRSKSLPNRSASSPICKSRWLVFMFGSGSSKFPTMIDVSDIKSRQVRRQNTMGTPSVSGGGRTIGSKGWWRFVDVLGCGGGYDRDTVRVY</sequence>
<dbReference type="Proteomes" id="UP001055879">
    <property type="component" value="Linkage Group LG03"/>
</dbReference>
<keyword evidence="2" id="KW-1185">Reference proteome</keyword>